<dbReference type="Pfam" id="PF00308">
    <property type="entry name" value="Bac_DnaA"/>
    <property type="match status" value="1"/>
</dbReference>
<protein>
    <submittedName>
        <fullName evidence="2">DNA replication protein DnaC</fullName>
    </submittedName>
</protein>
<dbReference type="PANTHER" id="PTHR30050:SF4">
    <property type="entry name" value="ATP-BINDING PROTEIN RV3427C IN INSERTION SEQUENCE-RELATED"/>
    <property type="match status" value="1"/>
</dbReference>
<evidence type="ECO:0000313" key="3">
    <source>
        <dbReference type="Proteomes" id="UP001549162"/>
    </source>
</evidence>
<comment type="caution">
    <text evidence="2">The sequence shown here is derived from an EMBL/GenBank/DDBJ whole genome shotgun (WGS) entry which is preliminary data.</text>
</comment>
<dbReference type="InterPro" id="IPR013317">
    <property type="entry name" value="DnaA_dom"/>
</dbReference>
<dbReference type="PANTHER" id="PTHR30050">
    <property type="entry name" value="CHROMOSOMAL REPLICATION INITIATOR PROTEIN DNAA"/>
    <property type="match status" value="1"/>
</dbReference>
<dbReference type="EMBL" id="JBEPMA010000009">
    <property type="protein sequence ID" value="MET3617817.1"/>
    <property type="molecule type" value="Genomic_DNA"/>
</dbReference>
<dbReference type="RefSeq" id="WP_354368617.1">
    <property type="nucleotide sequence ID" value="NZ_JBEPMA010000009.1"/>
</dbReference>
<reference evidence="2 3" key="1">
    <citation type="submission" date="2024-06" db="EMBL/GenBank/DDBJ databases">
        <title>Genomic Encyclopedia of Type Strains, Phase IV (KMG-IV): sequencing the most valuable type-strain genomes for metagenomic binning, comparative biology and taxonomic classification.</title>
        <authorList>
            <person name="Goeker M."/>
        </authorList>
    </citation>
    <scope>NUCLEOTIDE SEQUENCE [LARGE SCALE GENOMIC DNA]</scope>
    <source>
        <strain evidence="2 3">DSM 21460</strain>
    </source>
</reference>
<keyword evidence="3" id="KW-1185">Reference proteome</keyword>
<gene>
    <name evidence="2" type="ORF">ABID14_001452</name>
</gene>
<dbReference type="InterPro" id="IPR027417">
    <property type="entry name" value="P-loop_NTPase"/>
</dbReference>
<dbReference type="CDD" id="cd00009">
    <property type="entry name" value="AAA"/>
    <property type="match status" value="1"/>
</dbReference>
<feature type="domain" description="Chromosomal replication initiator protein DnaA ATPAse" evidence="1">
    <location>
        <begin position="152"/>
        <end position="302"/>
    </location>
</feature>
<dbReference type="NCBIfam" id="NF005304">
    <property type="entry name" value="PRK06835.1"/>
    <property type="match status" value="1"/>
</dbReference>
<dbReference type="Gene3D" id="3.40.50.300">
    <property type="entry name" value="P-loop containing nucleotide triphosphate hydrolases"/>
    <property type="match status" value="1"/>
</dbReference>
<proteinExistence type="predicted"/>
<evidence type="ECO:0000259" key="1">
    <source>
        <dbReference type="Pfam" id="PF00308"/>
    </source>
</evidence>
<evidence type="ECO:0000313" key="2">
    <source>
        <dbReference type="EMBL" id="MET3617817.1"/>
    </source>
</evidence>
<sequence length="319" mass="37846">MKLSAKINKYYEDINRKNRILEEKRREEIYKKIPQIKEIDSLITKIGLNASLEQIKNPSEEKSIKHSEEIYNLKVEKVKLLEKNGYPENYLKEIYNCEICKDTGFTENGEKCRCLQKQIVEELYDMSSISYVLEKENFDTFDLNVFSDKVYEKFDISPKENMARVLKIAQKYIHTFDDKNDLNLLFWGPTGQGKTFLLNCIAKELMDRDKIVIYQTAYEIVKTLEDRKFRHKGDEEKYNLYFESDLLIVDDLGIELVTSFTNSEIFNIINTRLLRGKKTLISTNLSPKELSNTYTDRVFSRVFQKFVPIRFFGEDLRWQ</sequence>
<dbReference type="SUPFAM" id="SSF52540">
    <property type="entry name" value="P-loop containing nucleoside triphosphate hydrolases"/>
    <property type="match status" value="1"/>
</dbReference>
<organism evidence="2 3">
    <name type="scientific">Peptoniphilus olsenii</name>
    <dbReference type="NCBI Taxonomy" id="411570"/>
    <lineage>
        <taxon>Bacteria</taxon>
        <taxon>Bacillati</taxon>
        <taxon>Bacillota</taxon>
        <taxon>Tissierellia</taxon>
        <taxon>Tissierellales</taxon>
        <taxon>Peptoniphilaceae</taxon>
        <taxon>Peptoniphilus</taxon>
    </lineage>
</organism>
<dbReference type="Proteomes" id="UP001549162">
    <property type="component" value="Unassembled WGS sequence"/>
</dbReference>
<name>A0ABV2JAK8_9FIRM</name>
<accession>A0ABV2JAK8</accession>